<proteinExistence type="predicted"/>
<evidence type="ECO:0000313" key="3">
    <source>
        <dbReference type="Proteomes" id="UP001156831"/>
    </source>
</evidence>
<feature type="signal peptide" evidence="1">
    <location>
        <begin position="1"/>
        <end position="22"/>
    </location>
</feature>
<sequence length="159" mass="17349">MHRIRTLAGLAIAALLPLAASAGPGEDYVDTSAYFSTEAQYEGWFTATRGLRHDFDQICGDTFCEGEYSNIESLRFRCSVHRVSGRIGMCTWVFAASHEEIAPATGRIGVQRAFWQCRTPLAPGTTIDELLAALAVDEPLYAPLPSTGRTMMDGLIDCL</sequence>
<reference evidence="2 3" key="1">
    <citation type="submission" date="2023-04" db="EMBL/GenBank/DDBJ databases">
        <title>Luteimonas sp. M1R5S18.</title>
        <authorList>
            <person name="Sun J.-Q."/>
        </authorList>
    </citation>
    <scope>NUCLEOTIDE SEQUENCE [LARGE SCALE GENOMIC DNA]</scope>
    <source>
        <strain evidence="2 3">M1R5S18</strain>
    </source>
</reference>
<dbReference type="EMBL" id="JARXRN010000028">
    <property type="protein sequence ID" value="MDH5831899.1"/>
    <property type="molecule type" value="Genomic_DNA"/>
</dbReference>
<dbReference type="Proteomes" id="UP001156831">
    <property type="component" value="Unassembled WGS sequence"/>
</dbReference>
<evidence type="ECO:0008006" key="4">
    <source>
        <dbReference type="Google" id="ProtNLM"/>
    </source>
</evidence>
<gene>
    <name evidence="2" type="ORF">QFW80_15365</name>
</gene>
<organism evidence="2 3">
    <name type="scientific">Luteimonas rhizosphaericola</name>
    <dbReference type="NCBI Taxonomy" id="3042024"/>
    <lineage>
        <taxon>Bacteria</taxon>
        <taxon>Pseudomonadati</taxon>
        <taxon>Pseudomonadota</taxon>
        <taxon>Gammaproteobacteria</taxon>
        <taxon>Lysobacterales</taxon>
        <taxon>Lysobacteraceae</taxon>
        <taxon>Luteimonas</taxon>
    </lineage>
</organism>
<protein>
    <recommendedName>
        <fullName evidence="4">Secreted protein</fullName>
    </recommendedName>
</protein>
<keyword evidence="3" id="KW-1185">Reference proteome</keyword>
<accession>A0ABT6JMR2</accession>
<evidence type="ECO:0000313" key="2">
    <source>
        <dbReference type="EMBL" id="MDH5831899.1"/>
    </source>
</evidence>
<dbReference type="RefSeq" id="WP_280602849.1">
    <property type="nucleotide sequence ID" value="NZ_JARXRN010000028.1"/>
</dbReference>
<feature type="chain" id="PRO_5047098762" description="Secreted protein" evidence="1">
    <location>
        <begin position="23"/>
        <end position="159"/>
    </location>
</feature>
<evidence type="ECO:0000256" key="1">
    <source>
        <dbReference type="SAM" id="SignalP"/>
    </source>
</evidence>
<keyword evidence="1" id="KW-0732">Signal</keyword>
<name>A0ABT6JMR2_9GAMM</name>
<comment type="caution">
    <text evidence="2">The sequence shown here is derived from an EMBL/GenBank/DDBJ whole genome shotgun (WGS) entry which is preliminary data.</text>
</comment>